<accession>A0A1C6SHL4</accession>
<dbReference type="SUPFAM" id="SSF53335">
    <property type="entry name" value="S-adenosyl-L-methionine-dependent methyltransferases"/>
    <property type="match status" value="1"/>
</dbReference>
<dbReference type="Pfam" id="PF04672">
    <property type="entry name" value="Methyltransf_19"/>
    <property type="match status" value="1"/>
</dbReference>
<dbReference type="AlphaFoldDB" id="A0A1C6SHL4"/>
<dbReference type="InterPro" id="IPR006764">
    <property type="entry name" value="SAM_dep_MeTrfase_SAV2177_type"/>
</dbReference>
<feature type="region of interest" description="Disordered" evidence="1">
    <location>
        <begin position="332"/>
        <end position="353"/>
    </location>
</feature>
<dbReference type="Pfam" id="PF13560">
    <property type="entry name" value="HTH_31"/>
    <property type="match status" value="1"/>
</dbReference>
<evidence type="ECO:0000313" key="2">
    <source>
        <dbReference type="EMBL" id="SCL28915.1"/>
    </source>
</evidence>
<evidence type="ECO:0000256" key="1">
    <source>
        <dbReference type="SAM" id="MobiDB-lite"/>
    </source>
</evidence>
<dbReference type="InterPro" id="IPR001387">
    <property type="entry name" value="Cro/C1-type_HTH"/>
</dbReference>
<organism evidence="2 3">
    <name type="scientific">Micromonospora inyonensis</name>
    <dbReference type="NCBI Taxonomy" id="47866"/>
    <lineage>
        <taxon>Bacteria</taxon>
        <taxon>Bacillati</taxon>
        <taxon>Actinomycetota</taxon>
        <taxon>Actinomycetes</taxon>
        <taxon>Micromonosporales</taxon>
        <taxon>Micromonosporaceae</taxon>
        <taxon>Micromonospora</taxon>
    </lineage>
</organism>
<dbReference type="GO" id="GO:0003677">
    <property type="term" value="F:DNA binding"/>
    <property type="evidence" value="ECO:0007669"/>
    <property type="project" value="InterPro"/>
</dbReference>
<dbReference type="InterPro" id="IPR029063">
    <property type="entry name" value="SAM-dependent_MTases_sf"/>
</dbReference>
<gene>
    <name evidence="2" type="ORF">GA0074694_5245</name>
</gene>
<proteinExistence type="predicted"/>
<name>A0A1C6SHL4_9ACTN</name>
<dbReference type="CDD" id="cd00093">
    <property type="entry name" value="HTH_XRE"/>
    <property type="match status" value="1"/>
</dbReference>
<dbReference type="RefSeq" id="WP_091462577.1">
    <property type="nucleotide sequence ID" value="NZ_FMHU01000002.1"/>
</dbReference>
<dbReference type="STRING" id="47866.GA0074694_5245"/>
<keyword evidence="3" id="KW-1185">Reference proteome</keyword>
<evidence type="ECO:0000313" key="3">
    <source>
        <dbReference type="Proteomes" id="UP000198906"/>
    </source>
</evidence>
<dbReference type="Gene3D" id="3.40.50.150">
    <property type="entry name" value="Vaccinia Virus protein VP39"/>
    <property type="match status" value="1"/>
</dbReference>
<protein>
    <submittedName>
        <fullName evidence="2">Helix-turn-helix domain-containing protein</fullName>
    </submittedName>
</protein>
<dbReference type="InterPro" id="IPR010982">
    <property type="entry name" value="Lambda_DNA-bd_dom_sf"/>
</dbReference>
<dbReference type="Proteomes" id="UP000198906">
    <property type="component" value="Unassembled WGS sequence"/>
</dbReference>
<dbReference type="Gene3D" id="1.10.260.40">
    <property type="entry name" value="lambda repressor-like DNA-binding domains"/>
    <property type="match status" value="1"/>
</dbReference>
<dbReference type="EMBL" id="FMHU01000002">
    <property type="protein sequence ID" value="SCL28915.1"/>
    <property type="molecule type" value="Genomic_DNA"/>
</dbReference>
<sequence>MTTGPAEGGPASGPTVLRMLLGAQLRRLRESSGVTRENAAWEIRASESKISRMELGRVGFKDRDVADLLTLYGVTEPGERDALLKLARDANSPGWWHRYGDVLPGWFQSYLGLEAAAALIRSYEVQFPTVRTSARENRRFLQRAVAHLARETGVRQFLDIGTGIPTADNTHEVAQSIAPQCRVVYVDNDPIVLAHARALLTSTAEGATAYLDADLREPERILGHPDLRRTLDLTRPVALMLVAVLHFVTDDEDPYGAVARLLDELPAGSHLVASHATGDHLPLPPRPVGARHDGDPHGLVVLRSRAEFARFFTGLELIEPGISSVAEWRAEHEPRPRPTAAEVSMYAAVGRKP</sequence>
<dbReference type="SUPFAM" id="SSF47413">
    <property type="entry name" value="lambda repressor-like DNA-binding domains"/>
    <property type="match status" value="1"/>
</dbReference>
<reference evidence="3" key="1">
    <citation type="submission" date="2016-06" db="EMBL/GenBank/DDBJ databases">
        <authorList>
            <person name="Varghese N."/>
        </authorList>
    </citation>
    <scope>NUCLEOTIDE SEQUENCE [LARGE SCALE GENOMIC DNA]</scope>
    <source>
        <strain evidence="3">DSM 46123</strain>
    </source>
</reference>